<feature type="non-terminal residue" evidence="1">
    <location>
        <position position="133"/>
    </location>
</feature>
<dbReference type="AlphaFoldDB" id="A0A4Y7SB78"/>
<evidence type="ECO:0000313" key="2">
    <source>
        <dbReference type="Proteomes" id="UP000298030"/>
    </source>
</evidence>
<evidence type="ECO:0000313" key="1">
    <source>
        <dbReference type="EMBL" id="TEB18625.1"/>
    </source>
</evidence>
<keyword evidence="2" id="KW-1185">Reference proteome</keyword>
<feature type="non-terminal residue" evidence="1">
    <location>
        <position position="1"/>
    </location>
</feature>
<dbReference type="EMBL" id="QPFP01000239">
    <property type="protein sequence ID" value="TEB18625.1"/>
    <property type="molecule type" value="Genomic_DNA"/>
</dbReference>
<gene>
    <name evidence="1" type="ORF">FA13DRAFT_1568084</name>
</gene>
<dbReference type="Proteomes" id="UP000298030">
    <property type="component" value="Unassembled WGS sequence"/>
</dbReference>
<name>A0A4Y7SB78_COPMI</name>
<dbReference type="OrthoDB" id="3046363at2759"/>
<organism evidence="1 2">
    <name type="scientific">Coprinellus micaceus</name>
    <name type="common">Glistening ink-cap mushroom</name>
    <name type="synonym">Coprinus micaceus</name>
    <dbReference type="NCBI Taxonomy" id="71717"/>
    <lineage>
        <taxon>Eukaryota</taxon>
        <taxon>Fungi</taxon>
        <taxon>Dikarya</taxon>
        <taxon>Basidiomycota</taxon>
        <taxon>Agaricomycotina</taxon>
        <taxon>Agaricomycetes</taxon>
        <taxon>Agaricomycetidae</taxon>
        <taxon>Agaricales</taxon>
        <taxon>Agaricineae</taxon>
        <taxon>Psathyrellaceae</taxon>
        <taxon>Coprinellus</taxon>
    </lineage>
</organism>
<protein>
    <submittedName>
        <fullName evidence="1">Uncharacterized protein</fullName>
    </submittedName>
</protein>
<accession>A0A4Y7SB78</accession>
<proteinExistence type="predicted"/>
<comment type="caution">
    <text evidence="1">The sequence shown here is derived from an EMBL/GenBank/DDBJ whole genome shotgun (WGS) entry which is preliminary data.</text>
</comment>
<sequence>FDSPFADRLRTNYIPSPEEEPGIRNIIEQHCATVRELDSKPAAIDKTIADPEAHRRETMQRRDDHHTFADAHQALLSCVLRLPLDILSDIFMDLAPDSGEWHIQQRTLPHPIIWISHVCRQFRAIALSRPMLW</sequence>
<reference evidence="1 2" key="1">
    <citation type="journal article" date="2019" name="Nat. Ecol. Evol.">
        <title>Megaphylogeny resolves global patterns of mushroom evolution.</title>
        <authorList>
            <person name="Varga T."/>
            <person name="Krizsan K."/>
            <person name="Foldi C."/>
            <person name="Dima B."/>
            <person name="Sanchez-Garcia M."/>
            <person name="Sanchez-Ramirez S."/>
            <person name="Szollosi G.J."/>
            <person name="Szarkandi J.G."/>
            <person name="Papp V."/>
            <person name="Albert L."/>
            <person name="Andreopoulos W."/>
            <person name="Angelini C."/>
            <person name="Antonin V."/>
            <person name="Barry K.W."/>
            <person name="Bougher N.L."/>
            <person name="Buchanan P."/>
            <person name="Buyck B."/>
            <person name="Bense V."/>
            <person name="Catcheside P."/>
            <person name="Chovatia M."/>
            <person name="Cooper J."/>
            <person name="Damon W."/>
            <person name="Desjardin D."/>
            <person name="Finy P."/>
            <person name="Geml J."/>
            <person name="Haridas S."/>
            <person name="Hughes K."/>
            <person name="Justo A."/>
            <person name="Karasinski D."/>
            <person name="Kautmanova I."/>
            <person name="Kiss B."/>
            <person name="Kocsube S."/>
            <person name="Kotiranta H."/>
            <person name="LaButti K.M."/>
            <person name="Lechner B.E."/>
            <person name="Liimatainen K."/>
            <person name="Lipzen A."/>
            <person name="Lukacs Z."/>
            <person name="Mihaltcheva S."/>
            <person name="Morgado L.N."/>
            <person name="Niskanen T."/>
            <person name="Noordeloos M.E."/>
            <person name="Ohm R.A."/>
            <person name="Ortiz-Santana B."/>
            <person name="Ovrebo C."/>
            <person name="Racz N."/>
            <person name="Riley R."/>
            <person name="Savchenko A."/>
            <person name="Shiryaev A."/>
            <person name="Soop K."/>
            <person name="Spirin V."/>
            <person name="Szebenyi C."/>
            <person name="Tomsovsky M."/>
            <person name="Tulloss R.E."/>
            <person name="Uehling J."/>
            <person name="Grigoriev I.V."/>
            <person name="Vagvolgyi C."/>
            <person name="Papp T."/>
            <person name="Martin F.M."/>
            <person name="Miettinen O."/>
            <person name="Hibbett D.S."/>
            <person name="Nagy L.G."/>
        </authorList>
    </citation>
    <scope>NUCLEOTIDE SEQUENCE [LARGE SCALE GENOMIC DNA]</scope>
    <source>
        <strain evidence="1 2">FP101781</strain>
    </source>
</reference>